<dbReference type="AlphaFoldDB" id="A0A150P5N7"/>
<dbReference type="InterPro" id="IPR038765">
    <property type="entry name" value="Papain-like_cys_pep_sf"/>
</dbReference>
<evidence type="ECO:0000313" key="3">
    <source>
        <dbReference type="Proteomes" id="UP000075420"/>
    </source>
</evidence>
<feature type="domain" description="Transglutaminase-like" evidence="1">
    <location>
        <begin position="1"/>
        <end position="57"/>
    </location>
</feature>
<evidence type="ECO:0000259" key="1">
    <source>
        <dbReference type="SMART" id="SM00460"/>
    </source>
</evidence>
<dbReference type="EMBL" id="JELY01003015">
    <property type="protein sequence ID" value="KYF50993.1"/>
    <property type="molecule type" value="Genomic_DNA"/>
</dbReference>
<dbReference type="InterPro" id="IPR052901">
    <property type="entry name" value="Bact_TGase-like"/>
</dbReference>
<dbReference type="SUPFAM" id="SSF54001">
    <property type="entry name" value="Cysteine proteinases"/>
    <property type="match status" value="1"/>
</dbReference>
<dbReference type="PANTHER" id="PTHR42736">
    <property type="entry name" value="PROTEIN-GLUTAMINE GAMMA-GLUTAMYLTRANSFERASE"/>
    <property type="match status" value="1"/>
</dbReference>
<gene>
    <name evidence="2" type="ORF">BE08_39360</name>
</gene>
<sequence length="115" mass="12958">MAILLRAVDVPTRNVTGFVGGTYNRFGRFYAVRQGDAHSWVEVYLDGEGWMTFDPTPPADAAPKSELVGVWAYLRDFIEATSQRWDRHVVGYDLNQQVSLLQTLTSRYRRSGASG</sequence>
<dbReference type="Gene3D" id="3.10.620.30">
    <property type="match status" value="1"/>
</dbReference>
<comment type="caution">
    <text evidence="2">The sequence shown here is derived from an EMBL/GenBank/DDBJ whole genome shotgun (WGS) entry which is preliminary data.</text>
</comment>
<protein>
    <recommendedName>
        <fullName evidence="1">Transglutaminase-like domain-containing protein</fullName>
    </recommendedName>
</protein>
<evidence type="ECO:0000313" key="2">
    <source>
        <dbReference type="EMBL" id="KYF50993.1"/>
    </source>
</evidence>
<dbReference type="InterPro" id="IPR002931">
    <property type="entry name" value="Transglutaminase-like"/>
</dbReference>
<reference evidence="2 3" key="1">
    <citation type="submission" date="2014-02" db="EMBL/GenBank/DDBJ databases">
        <title>The small core and large imbalanced accessory genome model reveals a collaborative survival strategy of Sorangium cellulosum strains in nature.</title>
        <authorList>
            <person name="Han K."/>
            <person name="Peng R."/>
            <person name="Blom J."/>
            <person name="Li Y.-Z."/>
        </authorList>
    </citation>
    <scope>NUCLEOTIDE SEQUENCE [LARGE SCALE GENOMIC DNA]</scope>
    <source>
        <strain evidence="2 3">So0157-25</strain>
    </source>
</reference>
<dbReference type="SMART" id="SM00460">
    <property type="entry name" value="TGc"/>
    <property type="match status" value="1"/>
</dbReference>
<name>A0A150P5N7_SORCE</name>
<proteinExistence type="predicted"/>
<dbReference type="Pfam" id="PF01841">
    <property type="entry name" value="Transglut_core"/>
    <property type="match status" value="1"/>
</dbReference>
<feature type="non-terminal residue" evidence="2">
    <location>
        <position position="115"/>
    </location>
</feature>
<organism evidence="2 3">
    <name type="scientific">Sorangium cellulosum</name>
    <name type="common">Polyangium cellulosum</name>
    <dbReference type="NCBI Taxonomy" id="56"/>
    <lineage>
        <taxon>Bacteria</taxon>
        <taxon>Pseudomonadati</taxon>
        <taxon>Myxococcota</taxon>
        <taxon>Polyangia</taxon>
        <taxon>Polyangiales</taxon>
        <taxon>Polyangiaceae</taxon>
        <taxon>Sorangium</taxon>
    </lineage>
</organism>
<accession>A0A150P5N7</accession>
<dbReference type="Proteomes" id="UP000075420">
    <property type="component" value="Unassembled WGS sequence"/>
</dbReference>
<dbReference type="PANTHER" id="PTHR42736:SF1">
    <property type="entry name" value="PROTEIN-GLUTAMINE GAMMA-GLUTAMYLTRANSFERASE"/>
    <property type="match status" value="1"/>
</dbReference>